<proteinExistence type="predicted"/>
<sequence length="127" mass="14587">MNKDYMPRTYFILGILFLLMSGFLIVIAIMANAAPVPMTYMCITFTVVAFSASYLYPQLRQKDERAKMIRQKGMFYSFFALLIYLIVLTFLIGNDIVPLDAMDVLNILVSLTISTVFISWVILAKRY</sequence>
<evidence type="ECO:0000313" key="2">
    <source>
        <dbReference type="EMBL" id="MFD1363252.1"/>
    </source>
</evidence>
<evidence type="ECO:0000313" key="3">
    <source>
        <dbReference type="Proteomes" id="UP001597178"/>
    </source>
</evidence>
<keyword evidence="3" id="KW-1185">Reference proteome</keyword>
<keyword evidence="1" id="KW-0472">Membrane</keyword>
<gene>
    <name evidence="2" type="ORF">ACFQ4A_16620</name>
</gene>
<feature type="transmembrane region" description="Helical" evidence="1">
    <location>
        <begin position="75"/>
        <end position="92"/>
    </location>
</feature>
<feature type="transmembrane region" description="Helical" evidence="1">
    <location>
        <begin position="37"/>
        <end position="55"/>
    </location>
</feature>
<protein>
    <submittedName>
        <fullName evidence="2">Permease</fullName>
    </submittedName>
</protein>
<evidence type="ECO:0000256" key="1">
    <source>
        <dbReference type="SAM" id="Phobius"/>
    </source>
</evidence>
<feature type="transmembrane region" description="Helical" evidence="1">
    <location>
        <begin position="104"/>
        <end position="123"/>
    </location>
</feature>
<accession>A0ABW3ZZJ9</accession>
<name>A0ABW3ZZJ9_9BACI</name>
<keyword evidence="1" id="KW-0812">Transmembrane</keyword>
<organism evidence="2 3">
    <name type="scientific">Lentibacillus salinarum</name>
    <dbReference type="NCBI Taxonomy" id="446820"/>
    <lineage>
        <taxon>Bacteria</taxon>
        <taxon>Bacillati</taxon>
        <taxon>Bacillota</taxon>
        <taxon>Bacilli</taxon>
        <taxon>Bacillales</taxon>
        <taxon>Bacillaceae</taxon>
        <taxon>Lentibacillus</taxon>
    </lineage>
</organism>
<reference evidence="3" key="1">
    <citation type="journal article" date="2019" name="Int. J. Syst. Evol. Microbiol.">
        <title>The Global Catalogue of Microorganisms (GCM) 10K type strain sequencing project: providing services to taxonomists for standard genome sequencing and annotation.</title>
        <authorList>
            <consortium name="The Broad Institute Genomics Platform"/>
            <consortium name="The Broad Institute Genome Sequencing Center for Infectious Disease"/>
            <person name="Wu L."/>
            <person name="Ma J."/>
        </authorList>
    </citation>
    <scope>NUCLEOTIDE SEQUENCE [LARGE SCALE GENOMIC DNA]</scope>
    <source>
        <strain evidence="3">CCUG 54822</strain>
    </source>
</reference>
<dbReference type="Proteomes" id="UP001597178">
    <property type="component" value="Unassembled WGS sequence"/>
</dbReference>
<keyword evidence="1" id="KW-1133">Transmembrane helix</keyword>
<comment type="caution">
    <text evidence="2">The sequence shown here is derived from an EMBL/GenBank/DDBJ whole genome shotgun (WGS) entry which is preliminary data.</text>
</comment>
<dbReference type="EMBL" id="JBHTNH010000045">
    <property type="protein sequence ID" value="MFD1363252.1"/>
    <property type="molecule type" value="Genomic_DNA"/>
</dbReference>
<dbReference type="RefSeq" id="WP_382402506.1">
    <property type="nucleotide sequence ID" value="NZ_JBHTNH010000045.1"/>
</dbReference>
<feature type="transmembrane region" description="Helical" evidence="1">
    <location>
        <begin position="12"/>
        <end position="31"/>
    </location>
</feature>